<evidence type="ECO:0000313" key="3">
    <source>
        <dbReference type="Proteomes" id="UP000295157"/>
    </source>
</evidence>
<dbReference type="GO" id="GO:0003677">
    <property type="term" value="F:DNA binding"/>
    <property type="evidence" value="ECO:0007669"/>
    <property type="project" value="InterPro"/>
</dbReference>
<dbReference type="EMBL" id="SMJZ01000177">
    <property type="protein sequence ID" value="TDC00802.1"/>
    <property type="molecule type" value="Genomic_DNA"/>
</dbReference>
<evidence type="ECO:0000313" key="2">
    <source>
        <dbReference type="EMBL" id="TDC00802.1"/>
    </source>
</evidence>
<dbReference type="Proteomes" id="UP000295157">
    <property type="component" value="Unassembled WGS sequence"/>
</dbReference>
<dbReference type="SMART" id="SM00530">
    <property type="entry name" value="HTH_XRE"/>
    <property type="match status" value="1"/>
</dbReference>
<dbReference type="InterPro" id="IPR010982">
    <property type="entry name" value="Lambda_DNA-bd_dom_sf"/>
</dbReference>
<dbReference type="Pfam" id="PF01381">
    <property type="entry name" value="HTH_3"/>
    <property type="match status" value="1"/>
</dbReference>
<dbReference type="SUPFAM" id="SSF47413">
    <property type="entry name" value="lambda repressor-like DNA-binding domains"/>
    <property type="match status" value="1"/>
</dbReference>
<comment type="caution">
    <text evidence="2">The sequence shown here is derived from an EMBL/GenBank/DDBJ whole genome shotgun (WGS) entry which is preliminary data.</text>
</comment>
<dbReference type="AlphaFoldDB" id="A0A4R4N3P4"/>
<reference evidence="2 3" key="1">
    <citation type="submission" date="2019-02" db="EMBL/GenBank/DDBJ databases">
        <title>Draft genome sequences of novel Actinobacteria.</title>
        <authorList>
            <person name="Sahin N."/>
            <person name="Ay H."/>
            <person name="Saygin H."/>
        </authorList>
    </citation>
    <scope>NUCLEOTIDE SEQUENCE [LARGE SCALE GENOMIC DNA]</scope>
    <source>
        <strain evidence="2 3">KC201</strain>
    </source>
</reference>
<organism evidence="2 3">
    <name type="scientific">Nonomuraea longispora</name>
    <dbReference type="NCBI Taxonomy" id="1848320"/>
    <lineage>
        <taxon>Bacteria</taxon>
        <taxon>Bacillati</taxon>
        <taxon>Actinomycetota</taxon>
        <taxon>Actinomycetes</taxon>
        <taxon>Streptosporangiales</taxon>
        <taxon>Streptosporangiaceae</taxon>
        <taxon>Nonomuraea</taxon>
    </lineage>
</organism>
<dbReference type="InterPro" id="IPR001387">
    <property type="entry name" value="Cro/C1-type_HTH"/>
</dbReference>
<accession>A0A4R4N3P4</accession>
<name>A0A4R4N3P4_9ACTN</name>
<dbReference type="OrthoDB" id="3397486at2"/>
<sequence>MIDAYVHAWHLAERRKNAGLTQSDVAGRMGVTKMRVSQIENGDVASVEVLARYVEAIGGRLELTATFDDGTYRMGDASAAM</sequence>
<gene>
    <name evidence="2" type="ORF">E1267_33635</name>
</gene>
<dbReference type="CDD" id="cd00093">
    <property type="entry name" value="HTH_XRE"/>
    <property type="match status" value="1"/>
</dbReference>
<dbReference type="Gene3D" id="1.10.260.40">
    <property type="entry name" value="lambda repressor-like DNA-binding domains"/>
    <property type="match status" value="1"/>
</dbReference>
<evidence type="ECO:0000259" key="1">
    <source>
        <dbReference type="PROSITE" id="PS50943"/>
    </source>
</evidence>
<protein>
    <submittedName>
        <fullName evidence="2">XRE family transcriptional regulator</fullName>
    </submittedName>
</protein>
<dbReference type="PROSITE" id="PS50943">
    <property type="entry name" value="HTH_CROC1"/>
    <property type="match status" value="1"/>
</dbReference>
<proteinExistence type="predicted"/>
<feature type="domain" description="HTH cro/C1-type" evidence="1">
    <location>
        <begin position="11"/>
        <end position="64"/>
    </location>
</feature>
<keyword evidence="3" id="KW-1185">Reference proteome</keyword>